<dbReference type="RefSeq" id="WP_138051917.1">
    <property type="nucleotide sequence ID" value="NZ_VAWE01000001.1"/>
</dbReference>
<proteinExistence type="predicted"/>
<dbReference type="Proteomes" id="UP000305921">
    <property type="component" value="Unassembled WGS sequence"/>
</dbReference>
<reference evidence="2 3" key="1">
    <citation type="submission" date="2019-05" db="EMBL/GenBank/DDBJ databases">
        <title>Streptomyces marianii sp. nov., a novel marine actinomycete from southern coast of India.</title>
        <authorList>
            <person name="Iniyan A.M."/>
            <person name="Wink J."/>
            <person name="Ramprasad E."/>
            <person name="Ramana C.V."/>
            <person name="Bunk B."/>
            <person name="Sproer C."/>
            <person name="Joseph F.-J.R.S."/>
            <person name="Vincent S.G.P."/>
        </authorList>
    </citation>
    <scope>NUCLEOTIDE SEQUENCE [LARGE SCALE GENOMIC DNA]</scope>
    <source>
        <strain evidence="2 3">ICN19</strain>
    </source>
</reference>
<evidence type="ECO:0000256" key="1">
    <source>
        <dbReference type="SAM" id="MobiDB-lite"/>
    </source>
</evidence>
<organism evidence="2 3">
    <name type="scientific">Streptomyces marianii</name>
    <dbReference type="NCBI Taxonomy" id="1817406"/>
    <lineage>
        <taxon>Bacteria</taxon>
        <taxon>Bacillati</taxon>
        <taxon>Actinomycetota</taxon>
        <taxon>Actinomycetes</taxon>
        <taxon>Kitasatosporales</taxon>
        <taxon>Streptomycetaceae</taxon>
        <taxon>Streptomyces</taxon>
    </lineage>
</organism>
<dbReference type="AlphaFoldDB" id="A0A5R9E0C3"/>
<feature type="region of interest" description="Disordered" evidence="1">
    <location>
        <begin position="36"/>
        <end position="58"/>
    </location>
</feature>
<comment type="caution">
    <text evidence="2">The sequence shown here is derived from an EMBL/GenBank/DDBJ whole genome shotgun (WGS) entry which is preliminary data.</text>
</comment>
<accession>A0A5R9E0C3</accession>
<dbReference type="EMBL" id="VAWE01000001">
    <property type="protein sequence ID" value="TLQ42509.1"/>
    <property type="molecule type" value="Genomic_DNA"/>
</dbReference>
<evidence type="ECO:0000313" key="3">
    <source>
        <dbReference type="Proteomes" id="UP000305921"/>
    </source>
</evidence>
<name>A0A5R9E0C3_9ACTN</name>
<protein>
    <submittedName>
        <fullName evidence="2">Uncharacterized protein</fullName>
    </submittedName>
</protein>
<dbReference type="OrthoDB" id="4045921at2"/>
<gene>
    <name evidence="2" type="ORF">FEF34_04190</name>
</gene>
<evidence type="ECO:0000313" key="2">
    <source>
        <dbReference type="EMBL" id="TLQ42509.1"/>
    </source>
</evidence>
<keyword evidence="3" id="KW-1185">Reference proteome</keyword>
<sequence>MSKSNSFCTAPDTCLPRSATLVWGITRQVRQALHEARRSGPCHRPAPFGEADPTASRPRDVCESVGCVDLFMEVWIPAHSATHARFRTHGPVPDSAFAYLTSSARSQLAELNRQSRVARGGVARPQRRDGTIGRIAVSYEDPWSADVFRFLLGYAAAAGPQPGTWPLDTLICRKNAFDGGDRVPGSRAARDELRTDVESCLAVVRHVAGVRWLHDCILLPLANRGGSLAVPMDDDARSALVGEEADDGLDTAATVMLQDLLDRTAAGVGPGAALRAAVDAWIGDGPRPAAWAATRGNDIALRRLAKRLVSDLVQQKEAA</sequence>